<reference evidence="2 3" key="1">
    <citation type="submission" date="2020-08" db="EMBL/GenBank/DDBJ databases">
        <title>Genomic Encyclopedia of Type Strains, Phase IV (KMG-IV): sequencing the most valuable type-strain genomes for metagenomic binning, comparative biology and taxonomic classification.</title>
        <authorList>
            <person name="Goeker M."/>
        </authorList>
    </citation>
    <scope>NUCLEOTIDE SEQUENCE [LARGE SCALE GENOMIC DNA]</scope>
    <source>
        <strain evidence="2 3">YC6886</strain>
    </source>
</reference>
<evidence type="ECO:0000256" key="1">
    <source>
        <dbReference type="SAM" id="SignalP"/>
    </source>
</evidence>
<evidence type="ECO:0000313" key="2">
    <source>
        <dbReference type="EMBL" id="MBB5352067.1"/>
    </source>
</evidence>
<protein>
    <submittedName>
        <fullName evidence="2">Uncharacterized protein</fullName>
    </submittedName>
</protein>
<keyword evidence="1" id="KW-0732">Signal</keyword>
<evidence type="ECO:0000313" key="3">
    <source>
        <dbReference type="Proteomes" id="UP000557717"/>
    </source>
</evidence>
<name>A0A840V140_9BACT</name>
<comment type="caution">
    <text evidence="2">The sequence shown here is derived from an EMBL/GenBank/DDBJ whole genome shotgun (WGS) entry which is preliminary data.</text>
</comment>
<feature type="signal peptide" evidence="1">
    <location>
        <begin position="1"/>
        <end position="21"/>
    </location>
</feature>
<accession>A0A840V140</accession>
<organism evidence="2 3">
    <name type="scientific">Haloferula luteola</name>
    <dbReference type="NCBI Taxonomy" id="595692"/>
    <lineage>
        <taxon>Bacteria</taxon>
        <taxon>Pseudomonadati</taxon>
        <taxon>Verrucomicrobiota</taxon>
        <taxon>Verrucomicrobiia</taxon>
        <taxon>Verrucomicrobiales</taxon>
        <taxon>Verrucomicrobiaceae</taxon>
        <taxon>Haloferula</taxon>
    </lineage>
</organism>
<feature type="chain" id="PRO_5032899708" evidence="1">
    <location>
        <begin position="22"/>
        <end position="127"/>
    </location>
</feature>
<dbReference type="EMBL" id="JACHFD010000010">
    <property type="protein sequence ID" value="MBB5352067.1"/>
    <property type="molecule type" value="Genomic_DNA"/>
</dbReference>
<dbReference type="AlphaFoldDB" id="A0A840V140"/>
<dbReference type="Proteomes" id="UP000557717">
    <property type="component" value="Unassembled WGS sequence"/>
</dbReference>
<gene>
    <name evidence="2" type="ORF">HNR46_002308</name>
</gene>
<dbReference type="RefSeq" id="WP_184018794.1">
    <property type="nucleotide sequence ID" value="NZ_JACHFD010000010.1"/>
</dbReference>
<sequence>MKSSISIMSAALLAGSHWAWAAEPTQELSEPEAIRLIALNDEVRADPIHVVSIVEGVRQCDQFQENHVRRVTVIRPVNESGGVVRRAGWYDFSWTAEYGWFLQEAVPSRGGDQMRVVSQLKGEIFIK</sequence>
<keyword evidence="3" id="KW-1185">Reference proteome</keyword>
<proteinExistence type="predicted"/>